<organism evidence="1 2">
    <name type="scientific">Dichanthelium oligosanthes</name>
    <dbReference type="NCBI Taxonomy" id="888268"/>
    <lineage>
        <taxon>Eukaryota</taxon>
        <taxon>Viridiplantae</taxon>
        <taxon>Streptophyta</taxon>
        <taxon>Embryophyta</taxon>
        <taxon>Tracheophyta</taxon>
        <taxon>Spermatophyta</taxon>
        <taxon>Magnoliopsida</taxon>
        <taxon>Liliopsida</taxon>
        <taxon>Poales</taxon>
        <taxon>Poaceae</taxon>
        <taxon>PACMAD clade</taxon>
        <taxon>Panicoideae</taxon>
        <taxon>Panicodae</taxon>
        <taxon>Paniceae</taxon>
        <taxon>Dichantheliinae</taxon>
        <taxon>Dichanthelium</taxon>
    </lineage>
</organism>
<accession>A0A1E5W4W2</accession>
<dbReference type="AlphaFoldDB" id="A0A1E5W4W2"/>
<evidence type="ECO:0000313" key="1">
    <source>
        <dbReference type="EMBL" id="OEL32288.1"/>
    </source>
</evidence>
<proteinExistence type="predicted"/>
<reference evidence="1 2" key="1">
    <citation type="submission" date="2016-09" db="EMBL/GenBank/DDBJ databases">
        <title>The draft genome of Dichanthelium oligosanthes: A C3 panicoid grass species.</title>
        <authorList>
            <person name="Studer A.J."/>
            <person name="Schnable J.C."/>
            <person name="Brutnell T.P."/>
        </authorList>
    </citation>
    <scope>NUCLEOTIDE SEQUENCE [LARGE SCALE GENOMIC DNA]</scope>
    <source>
        <strain evidence="2">cv. Kellogg 1175</strain>
        <tissue evidence="1">Leaf</tissue>
    </source>
</reference>
<comment type="caution">
    <text evidence="1">The sequence shown here is derived from an EMBL/GenBank/DDBJ whole genome shotgun (WGS) entry which is preliminary data.</text>
</comment>
<gene>
    <name evidence="1" type="ORF">BAE44_0006693</name>
</gene>
<keyword evidence="2" id="KW-1185">Reference proteome</keyword>
<dbReference type="OrthoDB" id="695248at2759"/>
<evidence type="ECO:0000313" key="2">
    <source>
        <dbReference type="Proteomes" id="UP000095767"/>
    </source>
</evidence>
<dbReference type="Proteomes" id="UP000095767">
    <property type="component" value="Unassembled WGS sequence"/>
</dbReference>
<protein>
    <submittedName>
        <fullName evidence="1">Uncharacterized protein</fullName>
    </submittedName>
</protein>
<dbReference type="EMBL" id="LWDX02021628">
    <property type="protein sequence ID" value="OEL32288.1"/>
    <property type="molecule type" value="Genomic_DNA"/>
</dbReference>
<name>A0A1E5W4W2_9POAL</name>
<sequence>MSFSAPQAVVLRRAAVLLRAILLRPSSSTPSSSSLPVIIKQDVNWSPAFNNLKTLVLNGWNVGCNVHSLVFVLHHAPILEQLILELSDV</sequence>